<feature type="site" description="Could be important to modulate the pK values of the two catalytic cysteine residues" evidence="3">
    <location>
        <position position="205"/>
    </location>
</feature>
<dbReference type="PANTHER" id="PTHR31689:SF0">
    <property type="entry name" value="DIAMINOPIMELATE EPIMERASE"/>
    <property type="match status" value="1"/>
</dbReference>
<dbReference type="RefSeq" id="WP_266086677.1">
    <property type="nucleotide sequence ID" value="NZ_RKLV01000004.1"/>
</dbReference>
<comment type="caution">
    <text evidence="3">Lacks conserved residue(s) required for the propagation of feature annotation.</text>
</comment>
<dbReference type="Gene3D" id="3.10.310.10">
    <property type="entry name" value="Diaminopimelate Epimerase, Chain A, domain 1"/>
    <property type="match status" value="2"/>
</dbReference>
<accession>A0A9Q4GG69</accession>
<dbReference type="EMBL" id="RKLV01000004">
    <property type="protein sequence ID" value="MCX2818839.1"/>
    <property type="molecule type" value="Genomic_DNA"/>
</dbReference>
<feature type="binding site" evidence="3">
    <location>
        <begin position="76"/>
        <end position="77"/>
    </location>
    <ligand>
        <name>substrate</name>
    </ligand>
</feature>
<comment type="subunit">
    <text evidence="3">Homodimer.</text>
</comment>
<gene>
    <name evidence="3 5" type="primary">dapF</name>
    <name evidence="5" type="ORF">EGH25_05690</name>
</gene>
<dbReference type="GO" id="GO:0009089">
    <property type="term" value="P:lysine biosynthetic process via diaminopimelate"/>
    <property type="evidence" value="ECO:0007669"/>
    <property type="project" value="UniProtKB-UniRule"/>
</dbReference>
<dbReference type="PANTHER" id="PTHR31689">
    <property type="entry name" value="DIAMINOPIMELATE EPIMERASE, CHLOROPLASTIC"/>
    <property type="match status" value="1"/>
</dbReference>
<keyword evidence="3" id="KW-0963">Cytoplasm</keyword>
<evidence type="ECO:0000256" key="3">
    <source>
        <dbReference type="HAMAP-Rule" id="MF_00197"/>
    </source>
</evidence>
<feature type="active site" description="Proton acceptor" evidence="3">
    <location>
        <position position="215"/>
    </location>
</feature>
<comment type="pathway">
    <text evidence="3">Amino-acid biosynthesis; L-lysine biosynthesis via DAP pathway; DL-2,6-diaminopimelate from LL-2,6-diaminopimelate: step 1/1.</text>
</comment>
<comment type="subcellular location">
    <subcellularLocation>
        <location evidence="3">Cytoplasm</location>
    </subcellularLocation>
</comment>
<dbReference type="Proteomes" id="UP001149411">
    <property type="component" value="Unassembled WGS sequence"/>
</dbReference>
<keyword evidence="3" id="KW-0028">Amino-acid biosynthesis</keyword>
<feature type="binding site" evidence="3">
    <location>
        <position position="188"/>
    </location>
    <ligand>
        <name>substrate</name>
    </ligand>
</feature>
<evidence type="ECO:0000313" key="5">
    <source>
        <dbReference type="EMBL" id="MCX2818839.1"/>
    </source>
</evidence>
<organism evidence="5 6">
    <name type="scientific">Halorutilus salinus</name>
    <dbReference type="NCBI Taxonomy" id="2487751"/>
    <lineage>
        <taxon>Archaea</taxon>
        <taxon>Methanobacteriati</taxon>
        <taxon>Methanobacteriota</taxon>
        <taxon>Stenosarchaea group</taxon>
        <taxon>Halobacteria</taxon>
        <taxon>Halorutilales</taxon>
        <taxon>Halorutilaceae</taxon>
        <taxon>Halorutilus</taxon>
    </lineage>
</organism>
<dbReference type="GO" id="GO:0008837">
    <property type="term" value="F:diaminopimelate epimerase activity"/>
    <property type="evidence" value="ECO:0007669"/>
    <property type="project" value="UniProtKB-UniRule"/>
</dbReference>
<keyword evidence="2 3" id="KW-0413">Isomerase</keyword>
<evidence type="ECO:0000256" key="1">
    <source>
        <dbReference type="ARBA" id="ARBA00010219"/>
    </source>
</evidence>
<dbReference type="NCBIfam" id="TIGR00652">
    <property type="entry name" value="DapF"/>
    <property type="match status" value="1"/>
</dbReference>
<dbReference type="InterPro" id="IPR001653">
    <property type="entry name" value="DAP_epimerase_DapF"/>
</dbReference>
<feature type="binding site" evidence="3">
    <location>
        <begin position="216"/>
        <end position="217"/>
    </location>
    <ligand>
        <name>substrate</name>
    </ligand>
</feature>
<feature type="binding site" evidence="3">
    <location>
        <begin position="205"/>
        <end position="206"/>
    </location>
    <ligand>
        <name>substrate</name>
    </ligand>
</feature>
<feature type="site" description="Could be important to modulate the pK values of the two catalytic cysteine residues" evidence="3">
    <location>
        <position position="157"/>
    </location>
</feature>
<dbReference type="Pfam" id="PF01678">
    <property type="entry name" value="DAP_epimerase"/>
    <property type="match status" value="2"/>
</dbReference>
<dbReference type="AlphaFoldDB" id="A0A9Q4GG69"/>
<dbReference type="SUPFAM" id="SSF54506">
    <property type="entry name" value="Diaminopimelate epimerase-like"/>
    <property type="match status" value="2"/>
</dbReference>
<feature type="binding site" evidence="3">
    <location>
        <position position="12"/>
    </location>
    <ligand>
        <name>substrate</name>
    </ligand>
</feature>
<keyword evidence="6" id="KW-1185">Reference proteome</keyword>
<keyword evidence="3" id="KW-0457">Lysine biosynthesis</keyword>
<proteinExistence type="inferred from homology"/>
<reference evidence="5" key="1">
    <citation type="submission" date="2022-09" db="EMBL/GenBank/DDBJ databases">
        <title>Haloadaptaus new haloarchaeum isolated from saline soil.</title>
        <authorList>
            <person name="Duran-Viseras A."/>
            <person name="Sanchez-Porro C."/>
            <person name="Ventosa A."/>
        </authorList>
    </citation>
    <scope>NUCLEOTIDE SEQUENCE</scope>
    <source>
        <strain evidence="5">F3-133</strain>
    </source>
</reference>
<comment type="caution">
    <text evidence="5">The sequence shown here is derived from an EMBL/GenBank/DDBJ whole genome shotgun (WGS) entry which is preliminary data.</text>
</comment>
<evidence type="ECO:0000256" key="4">
    <source>
        <dbReference type="NCBIfam" id="TIGR00652"/>
    </source>
</evidence>
<sequence length="269" mass="29010">MTAFTKAHGNGNDFVIVDEWNANRVDEDEKASFAERYCDRRRGVGGDGVVFVSEGDDADARMRLYQPDGDTVEMCGNALRCIARFCVERGYFEDGEAFDVETGAGRREVVWNADDETARVEMGVPSFDAEDVPAHSEVIEEEVAGRTVTAVNTGVPHAVIFADNVGTVNVEDEAPRLRHADVFPDGANVNFAEEADDGYTVRTFERGVEGETLACGTGAVGVAAVARRLHGAGDEVKVETRGGELVVGFDDGVAYLRGDAELVYEGETL</sequence>
<evidence type="ECO:0000256" key="2">
    <source>
        <dbReference type="ARBA" id="ARBA00023235"/>
    </source>
</evidence>
<dbReference type="GO" id="GO:0005829">
    <property type="term" value="C:cytosol"/>
    <property type="evidence" value="ECO:0007669"/>
    <property type="project" value="TreeGrafter"/>
</dbReference>
<feature type="active site" description="Proton donor" evidence="3">
    <location>
        <position position="75"/>
    </location>
</feature>
<dbReference type="HAMAP" id="MF_00197">
    <property type="entry name" value="DAP_epimerase"/>
    <property type="match status" value="1"/>
</dbReference>
<comment type="function">
    <text evidence="3">Catalyzes the stereoinversion of LL-2,6-diaminopimelate (L,L-DAP) to meso-diaminopimelate (meso-DAP), a precursor of L-lysine.</text>
</comment>
<feature type="binding site" evidence="3">
    <location>
        <position position="66"/>
    </location>
    <ligand>
        <name>substrate</name>
    </ligand>
</feature>
<evidence type="ECO:0000313" key="6">
    <source>
        <dbReference type="Proteomes" id="UP001149411"/>
    </source>
</evidence>
<protein>
    <recommendedName>
        <fullName evidence="3 4">Diaminopimelate epimerase</fullName>
        <shortName evidence="3">DAP epimerase</shortName>
        <ecNumber evidence="3 4">5.1.1.7</ecNumber>
    </recommendedName>
    <alternativeName>
        <fullName evidence="3">PLP-independent amino acid racemase</fullName>
    </alternativeName>
</protein>
<name>A0A9Q4GG69_9EURY</name>
<comment type="catalytic activity">
    <reaction evidence="3">
        <text>(2S,6S)-2,6-diaminopimelate = meso-2,6-diaminopimelate</text>
        <dbReference type="Rhea" id="RHEA:15393"/>
        <dbReference type="ChEBI" id="CHEBI:57609"/>
        <dbReference type="ChEBI" id="CHEBI:57791"/>
        <dbReference type="EC" id="5.1.1.7"/>
    </reaction>
</comment>
<comment type="similarity">
    <text evidence="1 3">Belongs to the diaminopimelate epimerase family.</text>
</comment>
<dbReference type="EC" id="5.1.1.7" evidence="3 4"/>